<dbReference type="InterPro" id="IPR045058">
    <property type="entry name" value="GIMA/IAN/Toc"/>
</dbReference>
<dbReference type="Pfam" id="PF04548">
    <property type="entry name" value="AIG1"/>
    <property type="match status" value="1"/>
</dbReference>
<evidence type="ECO:0000256" key="3">
    <source>
        <dbReference type="ARBA" id="ARBA00023134"/>
    </source>
</evidence>
<dbReference type="InterPro" id="IPR006703">
    <property type="entry name" value="G_AIG1"/>
</dbReference>
<dbReference type="FunFam" id="3.40.50.300:FF:000366">
    <property type="entry name" value="GTPase, IMAP family member 2"/>
    <property type="match status" value="1"/>
</dbReference>
<dbReference type="PANTHER" id="PTHR10903:SF62">
    <property type="entry name" value="GTPASE IMAP FAMILY MEMBER 4-LIKE-RELATED"/>
    <property type="match status" value="1"/>
</dbReference>
<keyword evidence="2" id="KW-0547">Nucleotide-binding</keyword>
<keyword evidence="4" id="KW-0812">Transmembrane</keyword>
<dbReference type="SUPFAM" id="SSF52540">
    <property type="entry name" value="P-loop containing nucleoside triphosphate hydrolases"/>
    <property type="match status" value="1"/>
</dbReference>
<feature type="transmembrane region" description="Helical" evidence="4">
    <location>
        <begin position="237"/>
        <end position="267"/>
    </location>
</feature>
<organism evidence="6 7">
    <name type="scientific">Phoxinus phoxinus</name>
    <name type="common">Eurasian minnow</name>
    <dbReference type="NCBI Taxonomy" id="58324"/>
    <lineage>
        <taxon>Eukaryota</taxon>
        <taxon>Metazoa</taxon>
        <taxon>Chordata</taxon>
        <taxon>Craniata</taxon>
        <taxon>Vertebrata</taxon>
        <taxon>Euteleostomi</taxon>
        <taxon>Actinopterygii</taxon>
        <taxon>Neopterygii</taxon>
        <taxon>Teleostei</taxon>
        <taxon>Ostariophysi</taxon>
        <taxon>Cypriniformes</taxon>
        <taxon>Leuciscidae</taxon>
        <taxon>Phoxininae</taxon>
        <taxon>Phoxinus</taxon>
    </lineage>
</organism>
<dbReference type="Proteomes" id="UP001364617">
    <property type="component" value="Unassembled WGS sequence"/>
</dbReference>
<dbReference type="Gene3D" id="3.40.50.300">
    <property type="entry name" value="P-loop containing nucleotide triphosphate hydrolases"/>
    <property type="match status" value="1"/>
</dbReference>
<protein>
    <recommendedName>
        <fullName evidence="5">AIG1-type G domain-containing protein</fullName>
    </recommendedName>
</protein>
<evidence type="ECO:0000313" key="6">
    <source>
        <dbReference type="EMBL" id="KAK7177155.1"/>
    </source>
</evidence>
<gene>
    <name evidence="6" type="ORF">R3I93_001204</name>
</gene>
<dbReference type="InterPro" id="IPR027417">
    <property type="entry name" value="P-loop_NTPase"/>
</dbReference>
<evidence type="ECO:0000256" key="4">
    <source>
        <dbReference type="SAM" id="Phobius"/>
    </source>
</evidence>
<evidence type="ECO:0000256" key="1">
    <source>
        <dbReference type="ARBA" id="ARBA00008535"/>
    </source>
</evidence>
<dbReference type="PANTHER" id="PTHR10903">
    <property type="entry name" value="GTPASE, IMAP FAMILY MEMBER-RELATED"/>
    <property type="match status" value="1"/>
</dbReference>
<proteinExistence type="inferred from homology"/>
<keyword evidence="4" id="KW-1133">Transmembrane helix</keyword>
<keyword evidence="3" id="KW-0342">GTP-binding</keyword>
<comment type="caution">
    <text evidence="6">The sequence shown here is derived from an EMBL/GenBank/DDBJ whole genome shotgun (WGS) entry which is preliminary data.</text>
</comment>
<name>A0AAN9HG83_9TELE</name>
<dbReference type="PROSITE" id="PS51720">
    <property type="entry name" value="G_AIG1"/>
    <property type="match status" value="1"/>
</dbReference>
<accession>A0AAN9HG83</accession>
<dbReference type="EMBL" id="JAYKXH010000001">
    <property type="protein sequence ID" value="KAK7177155.1"/>
    <property type="molecule type" value="Genomic_DNA"/>
</dbReference>
<dbReference type="GO" id="GO:0005525">
    <property type="term" value="F:GTP binding"/>
    <property type="evidence" value="ECO:0007669"/>
    <property type="project" value="UniProtKB-KW"/>
</dbReference>
<evidence type="ECO:0000256" key="2">
    <source>
        <dbReference type="ARBA" id="ARBA00022741"/>
    </source>
</evidence>
<dbReference type="AlphaFoldDB" id="A0AAN9HG83"/>
<keyword evidence="7" id="KW-1185">Reference proteome</keyword>
<reference evidence="6 7" key="1">
    <citation type="submission" date="2024-02" db="EMBL/GenBank/DDBJ databases">
        <title>Chromosome-level genome assembly of the Eurasian Minnow (Phoxinus phoxinus).</title>
        <authorList>
            <person name="Oriowo T.O."/>
            <person name="Martin S."/>
            <person name="Stange M."/>
            <person name="Chrysostomakis Y."/>
            <person name="Brown T."/>
            <person name="Winkler S."/>
            <person name="Kukowka S."/>
            <person name="Myers E.W."/>
            <person name="Bohne A."/>
        </authorList>
    </citation>
    <scope>NUCLEOTIDE SEQUENCE [LARGE SCALE GENOMIC DNA]</scope>
    <source>
        <strain evidence="6">ZFMK-TIS-60720</strain>
        <tissue evidence="6">Whole Organism</tissue>
    </source>
</reference>
<evidence type="ECO:0000259" key="5">
    <source>
        <dbReference type="PROSITE" id="PS51720"/>
    </source>
</evidence>
<dbReference type="CDD" id="cd01852">
    <property type="entry name" value="AIG1"/>
    <property type="match status" value="1"/>
</dbReference>
<keyword evidence="4" id="KW-0472">Membrane</keyword>
<feature type="domain" description="AIG1-type G" evidence="5">
    <location>
        <begin position="1"/>
        <end position="206"/>
    </location>
</feature>
<sequence>MLSRKIVLIGKTGDGKSSSGNTILRKKVFTTKASANSVTAKCESRDGLVHGRKITVIDTPGFFDTDREDEEIKSEIVKSLIESAPAVHAFVIILKVGRYTRQEKEVVQQFLNTMGEHVLKHTVLLFTHGEQLEGQTIDTFVKTNPQLQELVGKCGGRCHVIDNKYWNGCDSGYKSNRVQVKKLLDTIDEMVKKYGCYTNELLKKLEEKIQEEMKKIEDTLTPEEKREKAKKIVHKNIWLQVAGASTGALIGAVLGVAVAVAAVLSVLQLPFVSAFKLIKAVRGAAAAAEAVAGGAAAVEAVAGGAAAVEAVAGGAAAVEAVAGGAAAVEAVAGGAAAVEAVAGGAAAVEAVAGGAAAVEAVAGGAAAVEAVAGGAAAVETAGAAGGARAAAGAGVGAGTYVVGVAALAGAIGGGVTGWKAAEEADSAYDAMTKAATLNYENAKVVLKNIRELVALASNNKLEGEQNI</sequence>
<comment type="similarity">
    <text evidence="1">Belongs to the TRAFAC class TrmE-Era-EngA-EngB-Septin-like GTPase superfamily. AIG1/Toc34/Toc159-like paraseptin GTPase family. IAN subfamily.</text>
</comment>
<evidence type="ECO:0000313" key="7">
    <source>
        <dbReference type="Proteomes" id="UP001364617"/>
    </source>
</evidence>